<dbReference type="Proteomes" id="UP000500953">
    <property type="component" value="Chromosome"/>
</dbReference>
<reference evidence="3 4" key="1">
    <citation type="journal article" date="2019" name="ACS Chem. Biol.">
        <title>Identification and Mobilization of a Cryptic Antibiotic Biosynthesis Gene Locus from a Human-Pathogenic Nocardia Isolate.</title>
        <authorList>
            <person name="Herisse M."/>
            <person name="Ishida K."/>
            <person name="Porter J.L."/>
            <person name="Howden B."/>
            <person name="Hertweck C."/>
            <person name="Stinear T.P."/>
            <person name="Pidot S.J."/>
        </authorList>
    </citation>
    <scope>NUCLEOTIDE SEQUENCE [LARGE SCALE GENOMIC DNA]</scope>
    <source>
        <strain evidence="3 4">AUSMDU00012715</strain>
    </source>
</reference>
<sequence length="363" mass="38567">MKHAAVILTCATLVAGAAACTDRPDPAQSVADNMIGHITATGGADKTAVHDLLTGNGLRDGITTDRVLDTLMHRHWNDNGTAVGTMVSWIETDAKSPDTATATRAGEAATGLARYLGSHASDLLNLDGPRTRSLGQVNPRAAQGISAALAPYAANLAGINTPGIAAPAFTPPDEPNSPRHNAINIVSIAVSDKDAANHFADAVFADASQIADAWLSSVLDQQSATVTPCQYGILRRILDRALTTEADDRTHDKFGDSPPTDTTKHEQPYVNYSLTGFYQPDLDLVKALQDHDGTIEHNPRYNYLFGPDNHLKDIIAIVDSGETNDGTAKADLTNILTSYRGGVLALPSLNFYNGFRDGWDSVK</sequence>
<dbReference type="Pfam" id="PF23275">
    <property type="entry name" value="TPR_23"/>
    <property type="match status" value="1"/>
</dbReference>
<proteinExistence type="predicted"/>
<name>A0A6G9Z073_9NOCA</name>
<protein>
    <recommendedName>
        <fullName evidence="2">TPR repeat domain-containing protein</fullName>
    </recommendedName>
</protein>
<keyword evidence="1" id="KW-0732">Signal</keyword>
<evidence type="ECO:0000259" key="2">
    <source>
        <dbReference type="Pfam" id="PF23275"/>
    </source>
</evidence>
<evidence type="ECO:0000313" key="3">
    <source>
        <dbReference type="EMBL" id="QIS18898.1"/>
    </source>
</evidence>
<evidence type="ECO:0000256" key="1">
    <source>
        <dbReference type="SAM" id="SignalP"/>
    </source>
</evidence>
<evidence type="ECO:0000313" key="4">
    <source>
        <dbReference type="Proteomes" id="UP000500953"/>
    </source>
</evidence>
<dbReference type="PROSITE" id="PS51257">
    <property type="entry name" value="PROKAR_LIPOPROTEIN"/>
    <property type="match status" value="1"/>
</dbReference>
<dbReference type="EMBL" id="CP046173">
    <property type="protein sequence ID" value="QIS18898.1"/>
    <property type="molecule type" value="Genomic_DNA"/>
</dbReference>
<feature type="chain" id="PRO_5039057230" description="TPR repeat domain-containing protein" evidence="1">
    <location>
        <begin position="20"/>
        <end position="363"/>
    </location>
</feature>
<organism evidence="3 4">
    <name type="scientific">Nocardia terpenica</name>
    <dbReference type="NCBI Taxonomy" id="455432"/>
    <lineage>
        <taxon>Bacteria</taxon>
        <taxon>Bacillati</taxon>
        <taxon>Actinomycetota</taxon>
        <taxon>Actinomycetes</taxon>
        <taxon>Mycobacteriales</taxon>
        <taxon>Nocardiaceae</taxon>
        <taxon>Nocardia</taxon>
    </lineage>
</organism>
<feature type="signal peptide" evidence="1">
    <location>
        <begin position="1"/>
        <end position="19"/>
    </location>
</feature>
<feature type="domain" description="TPR repeat" evidence="2">
    <location>
        <begin position="27"/>
        <end position="89"/>
    </location>
</feature>
<gene>
    <name evidence="3" type="ORF">F6W96_11940</name>
</gene>
<dbReference type="RefSeq" id="WP_167486211.1">
    <property type="nucleotide sequence ID" value="NZ_CP046173.1"/>
</dbReference>
<dbReference type="InterPro" id="IPR057037">
    <property type="entry name" value="TPR_rep_actino"/>
</dbReference>
<accession>A0A6G9Z073</accession>
<dbReference type="AlphaFoldDB" id="A0A6G9Z073"/>